<reference evidence="1 2" key="1">
    <citation type="submission" date="2014-04" db="EMBL/GenBank/DDBJ databases">
        <authorList>
            <consortium name="DOE Joint Genome Institute"/>
            <person name="Kuo A."/>
            <person name="Tarkka M."/>
            <person name="Buscot F."/>
            <person name="Kohler A."/>
            <person name="Nagy L.G."/>
            <person name="Floudas D."/>
            <person name="Copeland A."/>
            <person name="Barry K.W."/>
            <person name="Cichocki N."/>
            <person name="Veneault-Fourrey C."/>
            <person name="LaButti K."/>
            <person name="Lindquist E.A."/>
            <person name="Lipzen A."/>
            <person name="Lundell T."/>
            <person name="Morin E."/>
            <person name="Murat C."/>
            <person name="Sun H."/>
            <person name="Tunlid A."/>
            <person name="Henrissat B."/>
            <person name="Grigoriev I.V."/>
            <person name="Hibbett D.S."/>
            <person name="Martin F."/>
            <person name="Nordberg H.P."/>
            <person name="Cantor M.N."/>
            <person name="Hua S.X."/>
        </authorList>
    </citation>
    <scope>NUCLEOTIDE SEQUENCE [LARGE SCALE GENOMIC DNA]</scope>
    <source>
        <strain evidence="1 2">F 1598</strain>
    </source>
</reference>
<evidence type="ECO:0000313" key="1">
    <source>
        <dbReference type="EMBL" id="KIM83649.1"/>
    </source>
</evidence>
<protein>
    <submittedName>
        <fullName evidence="1">Uncharacterized protein</fullName>
    </submittedName>
</protein>
<accession>A0A0C3FVX1</accession>
<sequence>MCTNTFIVPDTITIVCIDHPSGIADTGANQQTGVAELGAGSEPAGEHIVSIPVVNPIPGASVSAVIEGTDGNYGVAANAPIVSSLRGTIAKTCDYNVTNRDCVPTGQYDLSKGNILDFTFGLGAGQVVRFYYAIIGRSG</sequence>
<organism evidence="1 2">
    <name type="scientific">Piloderma croceum (strain F 1598)</name>
    <dbReference type="NCBI Taxonomy" id="765440"/>
    <lineage>
        <taxon>Eukaryota</taxon>
        <taxon>Fungi</taxon>
        <taxon>Dikarya</taxon>
        <taxon>Basidiomycota</taxon>
        <taxon>Agaricomycotina</taxon>
        <taxon>Agaricomycetes</taxon>
        <taxon>Agaricomycetidae</taxon>
        <taxon>Atheliales</taxon>
        <taxon>Atheliaceae</taxon>
        <taxon>Piloderma</taxon>
    </lineage>
</organism>
<reference evidence="2" key="2">
    <citation type="submission" date="2015-01" db="EMBL/GenBank/DDBJ databases">
        <title>Evolutionary Origins and Diversification of the Mycorrhizal Mutualists.</title>
        <authorList>
            <consortium name="DOE Joint Genome Institute"/>
            <consortium name="Mycorrhizal Genomics Consortium"/>
            <person name="Kohler A."/>
            <person name="Kuo A."/>
            <person name="Nagy L.G."/>
            <person name="Floudas D."/>
            <person name="Copeland A."/>
            <person name="Barry K.W."/>
            <person name="Cichocki N."/>
            <person name="Veneault-Fourrey C."/>
            <person name="LaButti K."/>
            <person name="Lindquist E.A."/>
            <person name="Lipzen A."/>
            <person name="Lundell T."/>
            <person name="Morin E."/>
            <person name="Murat C."/>
            <person name="Riley R."/>
            <person name="Ohm R."/>
            <person name="Sun H."/>
            <person name="Tunlid A."/>
            <person name="Henrissat B."/>
            <person name="Grigoriev I.V."/>
            <person name="Hibbett D.S."/>
            <person name="Martin F."/>
        </authorList>
    </citation>
    <scope>NUCLEOTIDE SEQUENCE [LARGE SCALE GENOMIC DNA]</scope>
    <source>
        <strain evidence="2">F 1598</strain>
    </source>
</reference>
<dbReference type="AlphaFoldDB" id="A0A0C3FVX1"/>
<dbReference type="InParanoid" id="A0A0C3FVX1"/>
<proteinExistence type="predicted"/>
<name>A0A0C3FVX1_PILCF</name>
<dbReference type="Proteomes" id="UP000054166">
    <property type="component" value="Unassembled WGS sequence"/>
</dbReference>
<keyword evidence="2" id="KW-1185">Reference proteome</keyword>
<gene>
    <name evidence="1" type="ORF">PILCRDRAFT_819297</name>
</gene>
<evidence type="ECO:0000313" key="2">
    <source>
        <dbReference type="Proteomes" id="UP000054166"/>
    </source>
</evidence>
<dbReference type="HOGENOM" id="CLU_1953989_0_0_1"/>
<dbReference type="EMBL" id="KN832990">
    <property type="protein sequence ID" value="KIM83649.1"/>
    <property type="molecule type" value="Genomic_DNA"/>
</dbReference>